<evidence type="ECO:0000256" key="7">
    <source>
        <dbReference type="PROSITE-ProRule" id="PRU00453"/>
    </source>
</evidence>
<feature type="region of interest" description="Disordered" evidence="8">
    <location>
        <begin position="313"/>
        <end position="368"/>
    </location>
</feature>
<evidence type="ECO:0000256" key="8">
    <source>
        <dbReference type="SAM" id="MobiDB-lite"/>
    </source>
</evidence>
<dbReference type="PROSITE" id="PS51083">
    <property type="entry name" value="ZF_HIT"/>
    <property type="match status" value="1"/>
</dbReference>
<keyword evidence="4" id="KW-0862">Zinc</keyword>
<keyword evidence="11" id="KW-1185">Reference proteome</keyword>
<feature type="compositionally biased region" description="Basic and acidic residues" evidence="8">
    <location>
        <begin position="327"/>
        <end position="340"/>
    </location>
</feature>
<gene>
    <name evidence="10" type="primary">SMKI08G0850</name>
    <name evidence="10" type="ORF">SMKI_08G0850</name>
</gene>
<evidence type="ECO:0000256" key="5">
    <source>
        <dbReference type="ARBA" id="ARBA00049598"/>
    </source>
</evidence>
<dbReference type="GO" id="GO:0048254">
    <property type="term" value="P:snoRNA localization"/>
    <property type="evidence" value="ECO:0007669"/>
    <property type="project" value="TreeGrafter"/>
</dbReference>
<feature type="domain" description="HIT-type" evidence="9">
    <location>
        <begin position="4"/>
        <end position="38"/>
    </location>
</feature>
<dbReference type="PANTHER" id="PTHR13483">
    <property type="entry name" value="BOX C_D SNORNA PROTEIN 1-RELATED"/>
    <property type="match status" value="1"/>
</dbReference>
<evidence type="ECO:0000313" key="11">
    <source>
        <dbReference type="Proteomes" id="UP001161438"/>
    </source>
</evidence>
<dbReference type="SUPFAM" id="SSF144232">
    <property type="entry name" value="HIT/MYND zinc finger-like"/>
    <property type="match status" value="1"/>
</dbReference>
<feature type="compositionally biased region" description="Basic and acidic residues" evidence="8">
    <location>
        <begin position="43"/>
        <end position="60"/>
    </location>
</feature>
<feature type="compositionally biased region" description="Acidic residues" evidence="8">
    <location>
        <begin position="347"/>
        <end position="357"/>
    </location>
</feature>
<dbReference type="GO" id="GO:0070761">
    <property type="term" value="C:pre-snoRNP complex"/>
    <property type="evidence" value="ECO:0007669"/>
    <property type="project" value="TreeGrafter"/>
</dbReference>
<evidence type="ECO:0000256" key="2">
    <source>
        <dbReference type="ARBA" id="ARBA00022723"/>
    </source>
</evidence>
<dbReference type="CDD" id="cd23023">
    <property type="entry name" value="zf-HIT_BCD1"/>
    <property type="match status" value="1"/>
</dbReference>
<proteinExistence type="inferred from homology"/>
<protein>
    <recommendedName>
        <fullName evidence="9">HIT-type domain-containing protein</fullName>
    </recommendedName>
</protein>
<evidence type="ECO:0000256" key="1">
    <source>
        <dbReference type="ARBA" id="ARBA00022553"/>
    </source>
</evidence>
<dbReference type="InterPro" id="IPR051639">
    <property type="entry name" value="BCD1"/>
</dbReference>
<dbReference type="Gene3D" id="3.30.60.190">
    <property type="match status" value="1"/>
</dbReference>
<dbReference type="GeneID" id="80918631"/>
<sequence length="368" mass="42422">MVLCGVCGIKEFKYKCPRCLEQTCSLECSKKHKVRDKCSGQTHDPKEYVSSETLKQADDEKHERNAYVQRDYNYLTQLKRMVQVQKMDARMKNKRVLGPARASGNLKRRRYDVDEDDRDIMECQRIIRRGVNCLMLPKGMQRSSQNRSKWDKTMDLFVWSVEWILCPVQGKGEKKEAFKHVSHRIKETDLLIQGMGKNVFQKCCEFYCLAGTSCLEEGEDGSETKEERTQILEKSGLKFYTKWFPYNTTHITDSKKLVELAIHEKCIGELLKDTTVIEFPTIFIAMTEADLPEGYEVLHEKTPRVECTTALSKFTDDVKEEEDAEEDSRPTEESVKKKAPDASNSDSDSESDSDDDYNPGLSMDFLTA</sequence>
<name>A0AA35NIN4_SACMI</name>
<dbReference type="InterPro" id="IPR007529">
    <property type="entry name" value="Znf_HIT"/>
</dbReference>
<dbReference type="Pfam" id="PF04438">
    <property type="entry name" value="zf-HIT"/>
    <property type="match status" value="1"/>
</dbReference>
<comment type="similarity">
    <text evidence="6">Belongs to the BCD1 family.</text>
</comment>
<dbReference type="EMBL" id="OX365764">
    <property type="protein sequence ID" value="CAI4039420.1"/>
    <property type="molecule type" value="Genomic_DNA"/>
</dbReference>
<evidence type="ECO:0000256" key="4">
    <source>
        <dbReference type="ARBA" id="ARBA00022833"/>
    </source>
</evidence>
<dbReference type="AlphaFoldDB" id="A0AA35NIN4"/>
<accession>A0AA35NIN4</accession>
<evidence type="ECO:0000259" key="9">
    <source>
        <dbReference type="PROSITE" id="PS51083"/>
    </source>
</evidence>
<dbReference type="GO" id="GO:0000492">
    <property type="term" value="P:box C/D snoRNP assembly"/>
    <property type="evidence" value="ECO:0007669"/>
    <property type="project" value="TreeGrafter"/>
</dbReference>
<keyword evidence="1" id="KW-0597">Phosphoprotein</keyword>
<dbReference type="InterPro" id="IPR057721">
    <property type="entry name" value="BCD1_alpha/beta"/>
</dbReference>
<dbReference type="RefSeq" id="XP_056082535.1">
    <property type="nucleotide sequence ID" value="XM_056222889.1"/>
</dbReference>
<keyword evidence="3 7" id="KW-0863">Zinc-finger</keyword>
<dbReference type="Pfam" id="PF25790">
    <property type="entry name" value="BCD1"/>
    <property type="match status" value="1"/>
</dbReference>
<evidence type="ECO:0000256" key="6">
    <source>
        <dbReference type="ARBA" id="ARBA00049654"/>
    </source>
</evidence>
<comment type="function">
    <text evidence="5">Required for box C/D snoRNAs accumulation involved in snoRNA processing, snoRNA transport to the nucleolus and ribosome biogenesis.</text>
</comment>
<dbReference type="Proteomes" id="UP001161438">
    <property type="component" value="Chromosome 8"/>
</dbReference>
<organism evidence="10 11">
    <name type="scientific">Saccharomyces mikatae IFO 1815</name>
    <dbReference type="NCBI Taxonomy" id="226126"/>
    <lineage>
        <taxon>Eukaryota</taxon>
        <taxon>Fungi</taxon>
        <taxon>Dikarya</taxon>
        <taxon>Ascomycota</taxon>
        <taxon>Saccharomycotina</taxon>
        <taxon>Saccharomycetes</taxon>
        <taxon>Saccharomycetales</taxon>
        <taxon>Saccharomycetaceae</taxon>
        <taxon>Saccharomyces</taxon>
    </lineage>
</organism>
<feature type="region of interest" description="Disordered" evidence="8">
    <location>
        <begin position="38"/>
        <end position="60"/>
    </location>
</feature>
<dbReference type="GO" id="GO:0000463">
    <property type="term" value="P:maturation of LSU-rRNA from tricistronic rRNA transcript (SSU-rRNA, 5.8S rRNA, LSU-rRNA)"/>
    <property type="evidence" value="ECO:0007669"/>
    <property type="project" value="TreeGrafter"/>
</dbReference>
<reference evidence="10" key="1">
    <citation type="submission" date="2022-10" db="EMBL/GenBank/DDBJ databases">
        <authorList>
            <person name="Byrne P K."/>
        </authorList>
    </citation>
    <scope>NUCLEOTIDE SEQUENCE</scope>
    <source>
        <strain evidence="10">IFO1815</strain>
    </source>
</reference>
<evidence type="ECO:0000313" key="10">
    <source>
        <dbReference type="EMBL" id="CAI4039420.1"/>
    </source>
</evidence>
<dbReference type="PANTHER" id="PTHR13483:SF3">
    <property type="entry name" value="BOX C_D SNORNA PROTEIN 1"/>
    <property type="match status" value="1"/>
</dbReference>
<dbReference type="FunFam" id="3.30.60.190:FF:000007">
    <property type="entry name" value="Box C/D snoRNA"/>
    <property type="match status" value="1"/>
</dbReference>
<dbReference type="GO" id="GO:0005634">
    <property type="term" value="C:nucleus"/>
    <property type="evidence" value="ECO:0007669"/>
    <property type="project" value="TreeGrafter"/>
</dbReference>
<keyword evidence="2" id="KW-0479">Metal-binding</keyword>
<evidence type="ECO:0000256" key="3">
    <source>
        <dbReference type="ARBA" id="ARBA00022771"/>
    </source>
</evidence>
<dbReference type="GO" id="GO:0008270">
    <property type="term" value="F:zinc ion binding"/>
    <property type="evidence" value="ECO:0007669"/>
    <property type="project" value="UniProtKB-UniRule"/>
</dbReference>